<evidence type="ECO:0000313" key="3">
    <source>
        <dbReference type="Proteomes" id="UP000045545"/>
    </source>
</evidence>
<dbReference type="RefSeq" id="WP_046496241.1">
    <property type="nucleotide sequence ID" value="NZ_CGIH01000013.1"/>
</dbReference>
<organism evidence="2 3">
    <name type="scientific">Syntrophomonas zehnderi OL-4</name>
    <dbReference type="NCBI Taxonomy" id="690567"/>
    <lineage>
        <taxon>Bacteria</taxon>
        <taxon>Bacillati</taxon>
        <taxon>Bacillota</taxon>
        <taxon>Clostridia</taxon>
        <taxon>Eubacteriales</taxon>
        <taxon>Syntrophomonadaceae</taxon>
        <taxon>Syntrophomonas</taxon>
    </lineage>
</organism>
<dbReference type="STRING" id="690567.887"/>
<dbReference type="Proteomes" id="UP000045545">
    <property type="component" value="Unassembled WGS sequence"/>
</dbReference>
<dbReference type="Gene3D" id="1.50.10.10">
    <property type="match status" value="1"/>
</dbReference>
<dbReference type="InterPro" id="IPR008928">
    <property type="entry name" value="6-hairpin_glycosidase_sf"/>
</dbReference>
<dbReference type="GO" id="GO:0005975">
    <property type="term" value="P:carbohydrate metabolic process"/>
    <property type="evidence" value="ECO:0007669"/>
    <property type="project" value="InterPro"/>
</dbReference>
<dbReference type="PIRSF" id="PIRSF006402">
    <property type="entry name" value="UCP006402_thioredoxin"/>
    <property type="match status" value="1"/>
</dbReference>
<dbReference type="SUPFAM" id="SSF48208">
    <property type="entry name" value="Six-hairpin glycosidases"/>
    <property type="match status" value="1"/>
</dbReference>
<dbReference type="EMBL" id="CGIH01000013">
    <property type="protein sequence ID" value="CFX27013.1"/>
    <property type="molecule type" value="Genomic_DNA"/>
</dbReference>
<keyword evidence="2" id="KW-0378">Hydrolase</keyword>
<dbReference type="PANTHER" id="PTHR42899">
    <property type="entry name" value="SPERMATOGENESIS-ASSOCIATED PROTEIN 20"/>
    <property type="match status" value="1"/>
</dbReference>
<proteinExistence type="predicted"/>
<dbReference type="InterPro" id="IPR004879">
    <property type="entry name" value="Ssp411-like_TRX"/>
</dbReference>
<dbReference type="SUPFAM" id="SSF52833">
    <property type="entry name" value="Thioredoxin-like"/>
    <property type="match status" value="1"/>
</dbReference>
<dbReference type="AlphaFoldDB" id="A0A0E3W2W5"/>
<dbReference type="InterPro" id="IPR012341">
    <property type="entry name" value="6hp_glycosidase-like_sf"/>
</dbReference>
<reference evidence="2 3" key="1">
    <citation type="submission" date="2015-03" db="EMBL/GenBank/DDBJ databases">
        <authorList>
            <person name="Murphy D."/>
        </authorList>
    </citation>
    <scope>NUCLEOTIDE SEQUENCE [LARGE SCALE GENOMIC DNA]</scope>
    <source>
        <strain evidence="2 3">OL-4</strain>
    </source>
</reference>
<dbReference type="Gene3D" id="3.40.30.10">
    <property type="entry name" value="Glutaredoxin"/>
    <property type="match status" value="1"/>
</dbReference>
<name>A0A0E3W2W5_9FIRM</name>
<sequence>MENTTVSNRLANEKSPYLLQHAKNPVNWYPWNEEAFKAAQEEEKPIFLSIGYSTCHWCHVMAQESFEDEEVAELLNRHFISIKVDREERPDIDNIYMTVCQALTGSGGWPLTVIMDADKRPFYAATYLPRNQRAGLPGLLQLLPRVAELWENERNSLLDSAKQISLSLKETDRKVKGSPLTQGVLDQAFEYYCRIFDDQWGGFGSAPKFPSPHTLLFLMRYYYFQQEDKALDMVKITLQKMYRGGIYDHIGFGFARYSTDRRWLVPHFEKMLYDNALLAMAYLEAYQLSGEEFYARVAREIFIYVLRDMTDPQGGFYSAEDADSEGEEGKFYLWTREEIEKVLGDESAQRYFKAYDISRDGNFENKNIPNLTHTTDFLNKGTEFKEARRKLFDQREKRIKPLKDDKILTGWNGLMVAALAMGARILKDDTYLSAAQNAVDFILANLRRTDGRLLASYRAGRAEYPAYAADYTYLIWGLIELYLAGFNNKNLLAALALNDELIKYFWDEQSAGLFFYGLDGEQLLSRPKEHYDGALPSDNAVAAFNFLRLARLSGNVDLEDKAQKTLDYFTGSILENPVAHSFWLVAVSYQIFPGREVVVAGNSDNADTVDILNYLNSRFDPNTLIVLKDEKINQEWGGKAQYLQPMHSVNGLTTTYICENYSCREPLVGFDKLLEYDQRSDRAERVL</sequence>
<accession>A0A0E3W2W5</accession>
<dbReference type="PANTHER" id="PTHR42899:SF1">
    <property type="entry name" value="SPERMATOGENESIS-ASSOCIATED PROTEIN 20"/>
    <property type="match status" value="1"/>
</dbReference>
<dbReference type="Pfam" id="PF03190">
    <property type="entry name" value="Thioredox_DsbH"/>
    <property type="match status" value="1"/>
</dbReference>
<gene>
    <name evidence="2" type="ORF">887</name>
</gene>
<feature type="domain" description="Spermatogenesis-associated protein 20-like TRX" evidence="1">
    <location>
        <begin position="8"/>
        <end position="168"/>
    </location>
</feature>
<evidence type="ECO:0000313" key="2">
    <source>
        <dbReference type="EMBL" id="CFX27013.1"/>
    </source>
</evidence>
<dbReference type="InterPro" id="IPR024705">
    <property type="entry name" value="Ssp411"/>
</dbReference>
<dbReference type="InterPro" id="IPR036249">
    <property type="entry name" value="Thioredoxin-like_sf"/>
</dbReference>
<dbReference type="CDD" id="cd02955">
    <property type="entry name" value="SSP411"/>
    <property type="match status" value="1"/>
</dbReference>
<dbReference type="OrthoDB" id="9762614at2"/>
<dbReference type="GO" id="GO:0016798">
    <property type="term" value="F:hydrolase activity, acting on glycosyl bonds"/>
    <property type="evidence" value="ECO:0007669"/>
    <property type="project" value="UniProtKB-KW"/>
</dbReference>
<protein>
    <submittedName>
        <fullName evidence="2">Six-hairpin glycosidase</fullName>
    </submittedName>
</protein>
<dbReference type="Gene3D" id="1.50.10.20">
    <property type="match status" value="1"/>
</dbReference>
<evidence type="ECO:0000259" key="1">
    <source>
        <dbReference type="Pfam" id="PF03190"/>
    </source>
</evidence>
<keyword evidence="3" id="KW-1185">Reference proteome</keyword>
<keyword evidence="2" id="KW-0326">Glycosidase</keyword>